<dbReference type="PANTHER" id="PTHR43711">
    <property type="entry name" value="TWO-COMPONENT HISTIDINE KINASE"/>
    <property type="match status" value="1"/>
</dbReference>
<dbReference type="InterPro" id="IPR003661">
    <property type="entry name" value="HisK_dim/P_dom"/>
</dbReference>
<dbReference type="InterPro" id="IPR036097">
    <property type="entry name" value="HisK_dim/P_sf"/>
</dbReference>
<evidence type="ECO:0000256" key="1">
    <source>
        <dbReference type="ARBA" id="ARBA00000085"/>
    </source>
</evidence>
<evidence type="ECO:0000313" key="11">
    <source>
        <dbReference type="Proteomes" id="UP000623509"/>
    </source>
</evidence>
<dbReference type="InterPro" id="IPR036890">
    <property type="entry name" value="HATPase_C_sf"/>
</dbReference>
<protein>
    <recommendedName>
        <fullName evidence="2">histidine kinase</fullName>
        <ecNumber evidence="2">2.7.13.3</ecNumber>
    </recommendedName>
</protein>
<reference evidence="8 11" key="1">
    <citation type="submission" date="2016-08" db="EMBL/GenBank/DDBJ databases">
        <title>Candidatus Dactylopiibacterium carminicum genome sequence.</title>
        <authorList>
            <person name="Ramirez-Puebla S.T."/>
            <person name="Ormeno-Orrillo E."/>
            <person name="Vera-Ponce De Leon A."/>
            <person name="Luis L."/>
            <person name="Sanchez-Flores A."/>
            <person name="Monica R."/>
            <person name="Martinez-Romero E."/>
        </authorList>
    </citation>
    <scope>NUCLEOTIDE SEQUENCE [LARGE SCALE GENOMIC DNA]</scope>
    <source>
        <strain evidence="8">END1</strain>
    </source>
</reference>
<evidence type="ECO:0000256" key="2">
    <source>
        <dbReference type="ARBA" id="ARBA00012438"/>
    </source>
</evidence>
<dbReference type="Gene3D" id="1.10.287.130">
    <property type="match status" value="1"/>
</dbReference>
<dbReference type="SMART" id="SM00387">
    <property type="entry name" value="HATPase_c"/>
    <property type="match status" value="1"/>
</dbReference>
<dbReference type="Pfam" id="PF02518">
    <property type="entry name" value="HATPase_c"/>
    <property type="match status" value="1"/>
</dbReference>
<dbReference type="Proteomes" id="UP000623509">
    <property type="component" value="Unassembled WGS sequence"/>
</dbReference>
<evidence type="ECO:0000313" key="8">
    <source>
        <dbReference type="EMBL" id="KAF7599269.1"/>
    </source>
</evidence>
<organism evidence="9 10">
    <name type="scientific">Candidatus Dactylopiibacterium carminicum</name>
    <dbReference type="NCBI Taxonomy" id="857335"/>
    <lineage>
        <taxon>Bacteria</taxon>
        <taxon>Pseudomonadati</taxon>
        <taxon>Pseudomonadota</taxon>
        <taxon>Betaproteobacteria</taxon>
        <taxon>Rhodocyclales</taxon>
        <taxon>Rhodocyclaceae</taxon>
        <taxon>Candidatus Dactylopiibacterium</taxon>
    </lineage>
</organism>
<dbReference type="SMART" id="SM00388">
    <property type="entry name" value="HisKA"/>
    <property type="match status" value="1"/>
</dbReference>
<dbReference type="AlphaFoldDB" id="A0A272EQS2"/>
<evidence type="ECO:0000313" key="10">
    <source>
        <dbReference type="Proteomes" id="UP000216107"/>
    </source>
</evidence>
<dbReference type="SUPFAM" id="SSF47384">
    <property type="entry name" value="Homodimeric domain of signal transducing histidine kinase"/>
    <property type="match status" value="1"/>
</dbReference>
<keyword evidence="11" id="KW-1185">Reference proteome</keyword>
<evidence type="ECO:0000256" key="3">
    <source>
        <dbReference type="ARBA" id="ARBA00022553"/>
    </source>
</evidence>
<comment type="caution">
    <text evidence="9">The sequence shown here is derived from an EMBL/GenBank/DDBJ whole genome shotgun (WGS) entry which is preliminary data.</text>
</comment>
<reference evidence="9 10" key="2">
    <citation type="submission" date="2017-07" db="EMBL/GenBank/DDBJ databases">
        <title>Candidatus Dactylopiibacterium carminicum, a nitrogen-fixing symbiont of the cochineal insect Dactylopius coccus and Dactylopius opuntiae (Hemiptera: Coccoidea: Dactylopiidae).</title>
        <authorList>
            <person name="Vera A."/>
        </authorList>
    </citation>
    <scope>NUCLEOTIDE SEQUENCE [LARGE SCALE GENOMIC DNA]</scope>
    <source>
        <strain evidence="9 10">NFDCM</strain>
    </source>
</reference>
<dbReference type="Pfam" id="PF00512">
    <property type="entry name" value="HisKA"/>
    <property type="match status" value="1"/>
</dbReference>
<keyword evidence="6" id="KW-0902">Two-component regulatory system</keyword>
<feature type="domain" description="Histidine kinase" evidence="7">
    <location>
        <begin position="186"/>
        <end position="401"/>
    </location>
</feature>
<dbReference type="EC" id="2.7.13.3" evidence="2"/>
<dbReference type="PANTHER" id="PTHR43711:SF26">
    <property type="entry name" value="SENSOR HISTIDINE KINASE RCSC"/>
    <property type="match status" value="1"/>
</dbReference>
<dbReference type="CDD" id="cd16922">
    <property type="entry name" value="HATPase_EvgS-ArcB-TorS-like"/>
    <property type="match status" value="1"/>
</dbReference>
<evidence type="ECO:0000313" key="9">
    <source>
        <dbReference type="EMBL" id="PAS92431.1"/>
    </source>
</evidence>
<evidence type="ECO:0000256" key="4">
    <source>
        <dbReference type="ARBA" id="ARBA00022679"/>
    </source>
</evidence>
<dbReference type="GO" id="GO:0000155">
    <property type="term" value="F:phosphorelay sensor kinase activity"/>
    <property type="evidence" value="ECO:0007669"/>
    <property type="project" value="InterPro"/>
</dbReference>
<dbReference type="RefSeq" id="WP_095524512.1">
    <property type="nucleotide sequence ID" value="NZ_MDUX01000024.1"/>
</dbReference>
<dbReference type="EMBL" id="MDUX01000024">
    <property type="protein sequence ID" value="KAF7599269.1"/>
    <property type="molecule type" value="Genomic_DNA"/>
</dbReference>
<keyword evidence="4" id="KW-0808">Transferase</keyword>
<proteinExistence type="predicted"/>
<keyword evidence="5 8" id="KW-0418">Kinase</keyword>
<comment type="catalytic activity">
    <reaction evidence="1">
        <text>ATP + protein L-histidine = ADP + protein N-phospho-L-histidine.</text>
        <dbReference type="EC" id="2.7.13.3"/>
    </reaction>
</comment>
<dbReference type="SUPFAM" id="SSF55874">
    <property type="entry name" value="ATPase domain of HSP90 chaperone/DNA topoisomerase II/histidine kinase"/>
    <property type="match status" value="1"/>
</dbReference>
<dbReference type="CDD" id="cd00082">
    <property type="entry name" value="HisKA"/>
    <property type="match status" value="1"/>
</dbReference>
<accession>A0A272EQS2</accession>
<name>A0A272EQS2_9RHOO</name>
<dbReference type="InterPro" id="IPR005467">
    <property type="entry name" value="His_kinase_dom"/>
</dbReference>
<dbReference type="OrthoDB" id="567977at2"/>
<sequence>MQTRKSTIWLMSLQCELSMRIGTSLDVSEMLRGFLVVLSQRLQLRTTQIWLTPVTMGAHQVYAYPAWSVKAWEITPWRQANCEGFMLSGCFEAFPLETTAEAAIHALNIEGVGALFMESRPGAMQPDAFAVVRGLMPHLARAIFACADHQNRSALLELSREQNRALEQARQLTEQTWRNKSEFLAAISHEMRTPLNSILGFADLLQLELEDGELRDYARSILSSGRHLHAMFNDLLDLARLDARRLVLHPEDIVLEPFCAELWAPVAVSLQARGLAGRMSLAADLPDRIVVDPVRLRQILGNLLGNALRYTQEGRVDFVVSVCDGLLVFSVQDSGPGIASEEHALVFERFRQLGGGGRHSEGAGLGLAISRELAENMGGFITLDSAPGKGAVFTLRLPPVDPQLTLR</sequence>
<dbReference type="InterPro" id="IPR050736">
    <property type="entry name" value="Sensor_HK_Regulatory"/>
</dbReference>
<dbReference type="Gene3D" id="3.30.565.10">
    <property type="entry name" value="Histidine kinase-like ATPase, C-terminal domain"/>
    <property type="match status" value="1"/>
</dbReference>
<dbReference type="PROSITE" id="PS50109">
    <property type="entry name" value="HIS_KIN"/>
    <property type="match status" value="1"/>
</dbReference>
<evidence type="ECO:0000259" key="7">
    <source>
        <dbReference type="PROSITE" id="PS50109"/>
    </source>
</evidence>
<evidence type="ECO:0000256" key="5">
    <source>
        <dbReference type="ARBA" id="ARBA00022777"/>
    </source>
</evidence>
<gene>
    <name evidence="8" type="ORF">BGI27_08785</name>
    <name evidence="9" type="ORF">CGU29_11505</name>
</gene>
<dbReference type="EMBL" id="NMRN01000038">
    <property type="protein sequence ID" value="PAS92431.1"/>
    <property type="molecule type" value="Genomic_DNA"/>
</dbReference>
<dbReference type="InterPro" id="IPR004358">
    <property type="entry name" value="Sig_transdc_His_kin-like_C"/>
</dbReference>
<dbReference type="Proteomes" id="UP000216107">
    <property type="component" value="Unassembled WGS sequence"/>
</dbReference>
<dbReference type="InterPro" id="IPR003594">
    <property type="entry name" value="HATPase_dom"/>
</dbReference>
<evidence type="ECO:0000256" key="6">
    <source>
        <dbReference type="ARBA" id="ARBA00023012"/>
    </source>
</evidence>
<keyword evidence="3" id="KW-0597">Phosphoprotein</keyword>
<dbReference type="PRINTS" id="PR00344">
    <property type="entry name" value="BCTRLSENSOR"/>
</dbReference>